<reference evidence="2 3" key="1">
    <citation type="submission" date="2024-03" db="EMBL/GenBank/DDBJ databases">
        <title>Adaptation during the transition from Ophiocordyceps entomopathogen to insect associate is accompanied by gene loss and intensified selection.</title>
        <authorList>
            <person name="Ward C.M."/>
            <person name="Onetto C.A."/>
            <person name="Borneman A.R."/>
        </authorList>
    </citation>
    <scope>NUCLEOTIDE SEQUENCE [LARGE SCALE GENOMIC DNA]</scope>
    <source>
        <strain evidence="2">AWRI1</strain>
        <tissue evidence="2">Single Adult Female</tissue>
    </source>
</reference>
<evidence type="ECO:0000256" key="1">
    <source>
        <dbReference type="SAM" id="MobiDB-lite"/>
    </source>
</evidence>
<dbReference type="AlphaFoldDB" id="A0AAN9Y1R7"/>
<evidence type="ECO:0008006" key="4">
    <source>
        <dbReference type="Google" id="ProtNLM"/>
    </source>
</evidence>
<name>A0AAN9Y1R7_9HEMI</name>
<proteinExistence type="predicted"/>
<evidence type="ECO:0000313" key="3">
    <source>
        <dbReference type="Proteomes" id="UP001367676"/>
    </source>
</evidence>
<dbReference type="EMBL" id="JBBCAQ010000034">
    <property type="protein sequence ID" value="KAK7579838.1"/>
    <property type="molecule type" value="Genomic_DNA"/>
</dbReference>
<feature type="compositionally biased region" description="Basic and acidic residues" evidence="1">
    <location>
        <begin position="61"/>
        <end position="71"/>
    </location>
</feature>
<feature type="region of interest" description="Disordered" evidence="1">
    <location>
        <begin position="43"/>
        <end position="73"/>
    </location>
</feature>
<dbReference type="Proteomes" id="UP001367676">
    <property type="component" value="Unassembled WGS sequence"/>
</dbReference>
<sequence length="187" mass="21117">MVSLSTVNDHKSTLLYTKARPTSTPEYTLKEGTQIMAQSTLSNARKYKQHKNDSKKKKKNCCKDRTSHAETDTNTSSDIEKWCCTKKMCLAFIKISPDGETVEENLQHNHPPDQTAVMNCQQVSNTVKRKAVDDPNERPHKLIRKALQPHSLEVLTNTDLAYGPQLAHLIKFKGPQLGHLPFFNGCN</sequence>
<gene>
    <name evidence="2" type="ORF">V9T40_000467</name>
</gene>
<feature type="compositionally biased region" description="Basic residues" evidence="1">
    <location>
        <begin position="45"/>
        <end position="60"/>
    </location>
</feature>
<accession>A0AAN9Y1R7</accession>
<comment type="caution">
    <text evidence="2">The sequence shown here is derived from an EMBL/GenBank/DDBJ whole genome shotgun (WGS) entry which is preliminary data.</text>
</comment>
<organism evidence="2 3">
    <name type="scientific">Parthenolecanium corni</name>
    <dbReference type="NCBI Taxonomy" id="536013"/>
    <lineage>
        <taxon>Eukaryota</taxon>
        <taxon>Metazoa</taxon>
        <taxon>Ecdysozoa</taxon>
        <taxon>Arthropoda</taxon>
        <taxon>Hexapoda</taxon>
        <taxon>Insecta</taxon>
        <taxon>Pterygota</taxon>
        <taxon>Neoptera</taxon>
        <taxon>Paraneoptera</taxon>
        <taxon>Hemiptera</taxon>
        <taxon>Sternorrhyncha</taxon>
        <taxon>Coccoidea</taxon>
        <taxon>Coccidae</taxon>
        <taxon>Parthenolecanium</taxon>
    </lineage>
</organism>
<protein>
    <recommendedName>
        <fullName evidence="4">FLYWCH-type domain-containing protein</fullName>
    </recommendedName>
</protein>
<evidence type="ECO:0000313" key="2">
    <source>
        <dbReference type="EMBL" id="KAK7579838.1"/>
    </source>
</evidence>
<keyword evidence="3" id="KW-1185">Reference proteome</keyword>